<name>A0A933SCB7_UNCEI</name>
<comment type="caution">
    <text evidence="3">The sequence shown here is derived from an EMBL/GenBank/DDBJ whole genome shotgun (WGS) entry which is preliminary data.</text>
</comment>
<dbReference type="Proteomes" id="UP000696931">
    <property type="component" value="Unassembled WGS sequence"/>
</dbReference>
<proteinExistence type="predicted"/>
<keyword evidence="2" id="KW-0732">Signal</keyword>
<feature type="compositionally biased region" description="Low complexity" evidence="1">
    <location>
        <begin position="141"/>
        <end position="152"/>
    </location>
</feature>
<dbReference type="InterPro" id="IPR011990">
    <property type="entry name" value="TPR-like_helical_dom_sf"/>
</dbReference>
<evidence type="ECO:0008006" key="5">
    <source>
        <dbReference type="Google" id="ProtNLM"/>
    </source>
</evidence>
<feature type="region of interest" description="Disordered" evidence="1">
    <location>
        <begin position="141"/>
        <end position="182"/>
    </location>
</feature>
<evidence type="ECO:0000313" key="4">
    <source>
        <dbReference type="Proteomes" id="UP000696931"/>
    </source>
</evidence>
<evidence type="ECO:0000256" key="1">
    <source>
        <dbReference type="SAM" id="MobiDB-lite"/>
    </source>
</evidence>
<feature type="compositionally biased region" description="Gly residues" evidence="1">
    <location>
        <begin position="205"/>
        <end position="214"/>
    </location>
</feature>
<feature type="region of interest" description="Disordered" evidence="1">
    <location>
        <begin position="205"/>
        <end position="231"/>
    </location>
</feature>
<evidence type="ECO:0000256" key="2">
    <source>
        <dbReference type="SAM" id="SignalP"/>
    </source>
</evidence>
<feature type="chain" id="PRO_5037136182" description="Tetratricopeptide repeat protein" evidence="2">
    <location>
        <begin position="31"/>
        <end position="231"/>
    </location>
</feature>
<organism evidence="3 4">
    <name type="scientific">Eiseniibacteriota bacterium</name>
    <dbReference type="NCBI Taxonomy" id="2212470"/>
    <lineage>
        <taxon>Bacteria</taxon>
        <taxon>Candidatus Eiseniibacteriota</taxon>
    </lineage>
</organism>
<dbReference type="SUPFAM" id="SSF48452">
    <property type="entry name" value="TPR-like"/>
    <property type="match status" value="1"/>
</dbReference>
<feature type="signal peptide" evidence="2">
    <location>
        <begin position="1"/>
        <end position="30"/>
    </location>
</feature>
<evidence type="ECO:0000313" key="3">
    <source>
        <dbReference type="EMBL" id="MBI5167858.1"/>
    </source>
</evidence>
<dbReference type="EMBL" id="JACRIW010000001">
    <property type="protein sequence ID" value="MBI5167858.1"/>
    <property type="molecule type" value="Genomic_DNA"/>
</dbReference>
<dbReference type="AlphaFoldDB" id="A0A933SCB7"/>
<accession>A0A933SCB7</accession>
<protein>
    <recommendedName>
        <fullName evidence="5">Tetratricopeptide repeat protein</fullName>
    </recommendedName>
</protein>
<sequence>MNARTSGMHRRALAVLLLAAQLSAPVSAIAAATPPRTTGTARATTARKPHVLVTRALSLYGQARYDEAVTTLLGPVSRAELQGADLRDARIVLARCYVKKGLSARAEEHFKAVLAAEPTFELTATQADAEEIEAFRAVKPAPAAAPNTASPTAPAPAEPREKTPAMKAAIPPSNGNGDKKGWLSSHKGLALLVAVAGGGAAVALAGGGGGGGSSTGPVTPTVPDFPPPPNR</sequence>
<gene>
    <name evidence="3" type="ORF">HZA61_00075</name>
</gene>
<reference evidence="3" key="1">
    <citation type="submission" date="2020-07" db="EMBL/GenBank/DDBJ databases">
        <title>Huge and variable diversity of episymbiotic CPR bacteria and DPANN archaea in groundwater ecosystems.</title>
        <authorList>
            <person name="He C.Y."/>
            <person name="Keren R."/>
            <person name="Whittaker M."/>
            <person name="Farag I.F."/>
            <person name="Doudna J."/>
            <person name="Cate J.H.D."/>
            <person name="Banfield J.F."/>
        </authorList>
    </citation>
    <scope>NUCLEOTIDE SEQUENCE</scope>
    <source>
        <strain evidence="3">NC_groundwater_1813_Pr3_B-0.1um_71_17</strain>
    </source>
</reference>
<dbReference type="Gene3D" id="1.25.40.10">
    <property type="entry name" value="Tetratricopeptide repeat domain"/>
    <property type="match status" value="1"/>
</dbReference>